<evidence type="ECO:0000256" key="6">
    <source>
        <dbReference type="ARBA" id="ARBA00022691"/>
    </source>
</evidence>
<comment type="cofactor">
    <cofactor evidence="1">
        <name>Mg(2+)</name>
        <dbReference type="ChEBI" id="CHEBI:18420"/>
    </cofactor>
</comment>
<dbReference type="GO" id="GO:0001510">
    <property type="term" value="P:RNA methylation"/>
    <property type="evidence" value="ECO:0007669"/>
    <property type="project" value="InterPro"/>
</dbReference>
<evidence type="ECO:0000256" key="10">
    <source>
        <dbReference type="ARBA" id="ARBA00023158"/>
    </source>
</evidence>
<evidence type="ECO:0000256" key="12">
    <source>
        <dbReference type="ARBA" id="ARBA00048418"/>
    </source>
</evidence>
<keyword evidence="6" id="KW-0949">S-adenosyl-L-methionine</keyword>
<dbReference type="GO" id="GO:0090486">
    <property type="term" value="F:small RNA 2'-O-methyltransferase activity"/>
    <property type="evidence" value="ECO:0007669"/>
    <property type="project" value="UniProtKB-EC"/>
</dbReference>
<dbReference type="GO" id="GO:0030422">
    <property type="term" value="P:siRNA processing"/>
    <property type="evidence" value="ECO:0007669"/>
    <property type="project" value="TreeGrafter"/>
</dbReference>
<dbReference type="GO" id="GO:0005737">
    <property type="term" value="C:cytoplasm"/>
    <property type="evidence" value="ECO:0007669"/>
    <property type="project" value="TreeGrafter"/>
</dbReference>
<comment type="caution">
    <text evidence="14">The sequence shown here is derived from an EMBL/GenBank/DDBJ whole genome shotgun (WGS) entry which is preliminary data.</text>
</comment>
<dbReference type="GO" id="GO:0046872">
    <property type="term" value="F:metal ion binding"/>
    <property type="evidence" value="ECO:0007669"/>
    <property type="project" value="UniProtKB-KW"/>
</dbReference>
<organism evidence="14 15">
    <name type="scientific">Cyclocybe aegerita</name>
    <name type="common">Black poplar mushroom</name>
    <name type="synonym">Agrocybe aegerita</name>
    <dbReference type="NCBI Taxonomy" id="1973307"/>
    <lineage>
        <taxon>Eukaryota</taxon>
        <taxon>Fungi</taxon>
        <taxon>Dikarya</taxon>
        <taxon>Basidiomycota</taxon>
        <taxon>Agaricomycotina</taxon>
        <taxon>Agaricomycetes</taxon>
        <taxon>Agaricomycetidae</taxon>
        <taxon>Agaricales</taxon>
        <taxon>Agaricineae</taxon>
        <taxon>Bolbitiaceae</taxon>
        <taxon>Cyclocybe</taxon>
    </lineage>
</organism>
<evidence type="ECO:0000256" key="3">
    <source>
        <dbReference type="ARBA" id="ARBA00021330"/>
    </source>
</evidence>
<dbReference type="PANTHER" id="PTHR21404:SF3">
    <property type="entry name" value="SMALL RNA 2'-O-METHYLTRANSFERASE"/>
    <property type="match status" value="1"/>
</dbReference>
<evidence type="ECO:0000313" key="15">
    <source>
        <dbReference type="Proteomes" id="UP000467700"/>
    </source>
</evidence>
<name>A0A8S0WS91_CYCAE</name>
<feature type="region of interest" description="Disordered" evidence="13">
    <location>
        <begin position="66"/>
        <end position="85"/>
    </location>
</feature>
<dbReference type="EMBL" id="CACVBS010000079">
    <property type="protein sequence ID" value="CAA7269597.1"/>
    <property type="molecule type" value="Genomic_DNA"/>
</dbReference>
<feature type="compositionally biased region" description="Acidic residues" evidence="13">
    <location>
        <begin position="544"/>
        <end position="554"/>
    </location>
</feature>
<dbReference type="GO" id="GO:0005634">
    <property type="term" value="C:nucleus"/>
    <property type="evidence" value="ECO:0007669"/>
    <property type="project" value="TreeGrafter"/>
</dbReference>
<keyword evidence="7" id="KW-0479">Metal-binding</keyword>
<dbReference type="OrthoDB" id="2154311at2759"/>
<dbReference type="PANTHER" id="PTHR21404">
    <property type="entry name" value="HEN1"/>
    <property type="match status" value="1"/>
</dbReference>
<dbReference type="Proteomes" id="UP000467700">
    <property type="component" value="Unassembled WGS sequence"/>
</dbReference>
<sequence>METTHLSDNIDETEELKVTFYPELFLQRRIWILNFLRKENVTRVLDVGCGEGQLLTPLCQPAPWLTPPPPSILPPPETPSSPDDLVPSTPTYNDDEIPNLHLTEVHGLDISSEDLAFAMEACAPPKHVPDEGNSSPGFRSYTAGVQRWEELICKVWKGGLEVINEEFVDMECIVAMEVIEHLPDGIFQAFAPVLLGVYHPEFLLVTTPSYTFNERFLPPNAPRIARSGYLDPTRRTDRIFRHSDHKFEWTRDEFKAWCEETAKEWGYVVRQTSIGLPLQKDPFGRDEQLEGATQVAEFRRLESMDNKTREGKGRVRVKELGITGQPHEALAVYKHTANAVAMKPKPFEDVAERVILKMEEFREAFMRMEELWFEADIATLCGGWIEVLVRAIEECPKLQLKRDVDGIRKGRSTWSVELIGGVANPAQYWPAGGETNADCIPADWSPVEDPEEIWEESDFGSSAGVDGDISANSSEDDGIYDSENDHVGWRGKSGWKGAVSKSPKSPKSPKKANHGWSVSADWGAVEANWGDVQHSAMSSTAGWDGDESDDDTTS</sequence>
<comment type="similarity">
    <text evidence="2">Belongs to the methyltransferase superfamily. HEN1 family.</text>
</comment>
<keyword evidence="4" id="KW-0489">Methyltransferase</keyword>
<dbReference type="AlphaFoldDB" id="A0A8S0WS91"/>
<evidence type="ECO:0000256" key="11">
    <source>
        <dbReference type="ARBA" id="ARBA00035025"/>
    </source>
</evidence>
<keyword evidence="9" id="KW-0694">RNA-binding</keyword>
<proteinExistence type="inferred from homology"/>
<evidence type="ECO:0000256" key="4">
    <source>
        <dbReference type="ARBA" id="ARBA00022603"/>
    </source>
</evidence>
<dbReference type="GO" id="GO:0003723">
    <property type="term" value="F:RNA binding"/>
    <property type="evidence" value="ECO:0007669"/>
    <property type="project" value="UniProtKB-KW"/>
</dbReference>
<keyword evidence="8" id="KW-0460">Magnesium</keyword>
<evidence type="ECO:0000256" key="8">
    <source>
        <dbReference type="ARBA" id="ARBA00022842"/>
    </source>
</evidence>
<evidence type="ECO:0000256" key="7">
    <source>
        <dbReference type="ARBA" id="ARBA00022723"/>
    </source>
</evidence>
<evidence type="ECO:0000256" key="5">
    <source>
        <dbReference type="ARBA" id="ARBA00022679"/>
    </source>
</evidence>
<dbReference type="EC" id="2.1.1.386" evidence="11"/>
<accession>A0A8S0WS91</accession>
<comment type="catalytic activity">
    <reaction evidence="12">
        <text>small RNA 3'-end nucleotide + S-adenosyl-L-methionine = small RNA 3'-end 2'-O-methylnucleotide + S-adenosyl-L-homocysteine + H(+)</text>
        <dbReference type="Rhea" id="RHEA:37887"/>
        <dbReference type="Rhea" id="RHEA-COMP:10415"/>
        <dbReference type="Rhea" id="RHEA-COMP:10416"/>
        <dbReference type="ChEBI" id="CHEBI:15378"/>
        <dbReference type="ChEBI" id="CHEBI:57856"/>
        <dbReference type="ChEBI" id="CHEBI:59789"/>
        <dbReference type="ChEBI" id="CHEBI:74896"/>
        <dbReference type="ChEBI" id="CHEBI:74898"/>
        <dbReference type="EC" id="2.1.1.386"/>
    </reaction>
</comment>
<evidence type="ECO:0000256" key="13">
    <source>
        <dbReference type="SAM" id="MobiDB-lite"/>
    </source>
</evidence>
<evidence type="ECO:0000256" key="9">
    <source>
        <dbReference type="ARBA" id="ARBA00022884"/>
    </source>
</evidence>
<dbReference type="InterPro" id="IPR029063">
    <property type="entry name" value="SAM-dependent_MTases_sf"/>
</dbReference>
<protein>
    <recommendedName>
        <fullName evidence="3">Small RNA 2'-O-methyltransferase</fullName>
        <ecNumber evidence="11">2.1.1.386</ecNumber>
    </recommendedName>
</protein>
<keyword evidence="5" id="KW-0808">Transferase</keyword>
<dbReference type="Gene3D" id="3.40.50.150">
    <property type="entry name" value="Vaccinia Virus protein VP39"/>
    <property type="match status" value="1"/>
</dbReference>
<gene>
    <name evidence="14" type="ORF">AAE3_LOCUS11846</name>
</gene>
<feature type="region of interest" description="Disordered" evidence="13">
    <location>
        <begin position="450"/>
        <end position="554"/>
    </location>
</feature>
<evidence type="ECO:0000256" key="2">
    <source>
        <dbReference type="ARBA" id="ARBA00009026"/>
    </source>
</evidence>
<dbReference type="SUPFAM" id="SSF53335">
    <property type="entry name" value="S-adenosyl-L-methionine-dependent methyltransferases"/>
    <property type="match status" value="1"/>
</dbReference>
<keyword evidence="15" id="KW-1185">Reference proteome</keyword>
<dbReference type="InterPro" id="IPR026610">
    <property type="entry name" value="Hen1"/>
</dbReference>
<feature type="compositionally biased region" description="Pro residues" evidence="13">
    <location>
        <begin position="66"/>
        <end position="79"/>
    </location>
</feature>
<reference evidence="14 15" key="1">
    <citation type="submission" date="2020-01" db="EMBL/GenBank/DDBJ databases">
        <authorList>
            <person name="Gupta K D."/>
        </authorList>
    </citation>
    <scope>NUCLEOTIDE SEQUENCE [LARGE SCALE GENOMIC DNA]</scope>
</reference>
<keyword evidence="10" id="KW-0943">RNA-mediated gene silencing</keyword>
<evidence type="ECO:0000313" key="14">
    <source>
        <dbReference type="EMBL" id="CAA7269597.1"/>
    </source>
</evidence>
<evidence type="ECO:0000256" key="1">
    <source>
        <dbReference type="ARBA" id="ARBA00001946"/>
    </source>
</evidence>